<comment type="caution">
    <text evidence="1">The sequence shown here is derived from an EMBL/GenBank/DDBJ whole genome shotgun (WGS) entry which is preliminary data.</text>
</comment>
<dbReference type="AlphaFoldDB" id="A0A0V8J516"/>
<dbReference type="Proteomes" id="UP000054099">
    <property type="component" value="Unassembled WGS sequence"/>
</dbReference>
<evidence type="ECO:0000313" key="2">
    <source>
        <dbReference type="Proteomes" id="UP000054099"/>
    </source>
</evidence>
<evidence type="ECO:0000313" key="1">
    <source>
        <dbReference type="EMBL" id="KSU82042.1"/>
    </source>
</evidence>
<sequence>MPLFNSHTRLFTILATDWSPPPERFWTTKAQSFFVSLPVEKGNRLNETRALVVNRIFTCWFVFKMDNCLASYFAKRWLQKVFL</sequence>
<proteinExistence type="predicted"/>
<name>A0A0V8J516_9BACL</name>
<keyword evidence="2" id="KW-1185">Reference proteome</keyword>
<gene>
    <name evidence="1" type="ORF">AS030_17345</name>
</gene>
<accession>A0A0V8J516</accession>
<dbReference type="EMBL" id="LNQN01000005">
    <property type="protein sequence ID" value="KSU82042.1"/>
    <property type="molecule type" value="Genomic_DNA"/>
</dbReference>
<protein>
    <submittedName>
        <fullName evidence="1">Uncharacterized protein</fullName>
    </submittedName>
</protein>
<organism evidence="1 2">
    <name type="scientific">Fictibacillus enclensis</name>
    <dbReference type="NCBI Taxonomy" id="1017270"/>
    <lineage>
        <taxon>Bacteria</taxon>
        <taxon>Bacillati</taxon>
        <taxon>Bacillota</taxon>
        <taxon>Bacilli</taxon>
        <taxon>Bacillales</taxon>
        <taxon>Fictibacillaceae</taxon>
        <taxon>Fictibacillus</taxon>
    </lineage>
</organism>
<reference evidence="1 2" key="1">
    <citation type="journal article" date="2014" name="Antonie Van Leeuwenhoek">
        <title>Fictibacillus enclensis sp. nov., isolated from marine sediment.</title>
        <authorList>
            <person name="Dastager S.G."/>
            <person name="Mawlankar R."/>
            <person name="Srinivasan K."/>
            <person name="Tang S.K."/>
            <person name="Lee J.C."/>
            <person name="Ramana V.V."/>
            <person name="Shouche Y.S."/>
        </authorList>
    </citation>
    <scope>NUCLEOTIDE SEQUENCE [LARGE SCALE GENOMIC DNA]</scope>
    <source>
        <strain evidence="1 2">NIO-1003</strain>
    </source>
</reference>